<dbReference type="EMBL" id="JANSLM010000004">
    <property type="protein sequence ID" value="MDT8838459.1"/>
    <property type="molecule type" value="Genomic_DNA"/>
</dbReference>
<evidence type="ECO:0000259" key="2">
    <source>
        <dbReference type="Pfam" id="PF09994"/>
    </source>
</evidence>
<accession>A0AAP5QA66</accession>
<dbReference type="InterPro" id="IPR018712">
    <property type="entry name" value="Tle1-like_cat"/>
</dbReference>
<dbReference type="Gene3D" id="2.60.120.430">
    <property type="entry name" value="Galactose-binding lectin"/>
    <property type="match status" value="1"/>
</dbReference>
<evidence type="ECO:0000256" key="1">
    <source>
        <dbReference type="SAM" id="MobiDB-lite"/>
    </source>
</evidence>
<comment type="caution">
    <text evidence="3">The sequence shown here is derived from an EMBL/GenBank/DDBJ whole genome shotgun (WGS) entry which is preliminary data.</text>
</comment>
<dbReference type="SUPFAM" id="SSF53474">
    <property type="entry name" value="alpha/beta-Hydrolases"/>
    <property type="match status" value="1"/>
</dbReference>
<feature type="domain" description="T6SS Phospholipase effector Tle1-like catalytic" evidence="2">
    <location>
        <begin position="2"/>
        <end position="262"/>
    </location>
</feature>
<dbReference type="RefSeq" id="WP_106357179.1">
    <property type="nucleotide sequence ID" value="NZ_JANSLM010000004.1"/>
</dbReference>
<evidence type="ECO:0000313" key="4">
    <source>
        <dbReference type="Proteomes" id="UP001246473"/>
    </source>
</evidence>
<dbReference type="PANTHER" id="PTHR33840:SF1">
    <property type="entry name" value="TLE1 PHOSPHOLIPASE DOMAIN-CONTAINING PROTEIN"/>
    <property type="match status" value="1"/>
</dbReference>
<dbReference type="Gene3D" id="3.40.50.1820">
    <property type="entry name" value="alpha/beta hydrolase"/>
    <property type="match status" value="1"/>
</dbReference>
<organism evidence="3 4">
    <name type="scientific">Paraburkholderia fungorum</name>
    <dbReference type="NCBI Taxonomy" id="134537"/>
    <lineage>
        <taxon>Bacteria</taxon>
        <taxon>Pseudomonadati</taxon>
        <taxon>Pseudomonadota</taxon>
        <taxon>Betaproteobacteria</taxon>
        <taxon>Burkholderiales</taxon>
        <taxon>Burkholderiaceae</taxon>
        <taxon>Paraburkholderia</taxon>
    </lineage>
</organism>
<evidence type="ECO:0000313" key="3">
    <source>
        <dbReference type="EMBL" id="MDT8838459.1"/>
    </source>
</evidence>
<protein>
    <submittedName>
        <fullName evidence="3">DUF2235 domain-containing protein</fullName>
    </submittedName>
</protein>
<dbReference type="InterPro" id="IPR029058">
    <property type="entry name" value="AB_hydrolase_fold"/>
</dbReference>
<dbReference type="AlphaFoldDB" id="A0AAP5QA66"/>
<sequence length="520" mass="56962">MKRLFVCCDGTWNSDSDEFQGVPVPTNVVRFFNALSERGDDGIEQLRYYHVGIGANEGRVRRVIDGALGLGLSRDIRTAYKWLSDHYEEGSEIFVIGFSRGAFTARSLVGMLHHCGLPHRASWALVKEAWNLYRLDPRIPANVSRQERFRAAHGKPPPIRFLGVWETVGALGVPEIAQLFGLGRQRFEFHDTTLSPEVERAVQALAIDEQRNNFLPTLWTDADGCDPVRVTQLWFPGVHADVGGGYKETGLSDATLKWMMAEAARCGAVFAPAMLEQLADADQSSPAAVHGVLHNSLTGFYRRIGFRPRSFPYLAKDSRICAESISALALARQADPPIFQAPYRPNVNPAVPVQVRVFASSLWNWTGIFMKQGVRYRFKVPDGQTWLDGDSASGAEGTGGTWLLRLLAWSKRVKGANWFELCGAISYPGDPAEPGEAGVPPEPFYFSIGRGVEVEAPHSGYLYCFANDASWAYWNNQGSLRVEIVESSGVQAGKTAHPASDADLTAPATAPGGYGAGQPS</sequence>
<dbReference type="Proteomes" id="UP001246473">
    <property type="component" value="Unassembled WGS sequence"/>
</dbReference>
<proteinExistence type="predicted"/>
<name>A0AAP5QA66_9BURK</name>
<reference evidence="3" key="1">
    <citation type="submission" date="2022-08" db="EMBL/GenBank/DDBJ databases">
        <authorList>
            <person name="Kim S.-J."/>
        </authorList>
    </citation>
    <scope>NUCLEOTIDE SEQUENCE</scope>
    <source>
        <strain evidence="3">KJ</strain>
    </source>
</reference>
<feature type="region of interest" description="Disordered" evidence="1">
    <location>
        <begin position="493"/>
        <end position="520"/>
    </location>
</feature>
<gene>
    <name evidence="3" type="ORF">ParKJ_13650</name>
</gene>
<dbReference type="Pfam" id="PF09994">
    <property type="entry name" value="T6SS_Tle1-like_cat"/>
    <property type="match status" value="1"/>
</dbReference>
<dbReference type="PANTHER" id="PTHR33840">
    <property type="match status" value="1"/>
</dbReference>